<keyword evidence="3" id="KW-1185">Reference proteome</keyword>
<reference evidence="2" key="2">
    <citation type="submission" date="2022-01" db="EMBL/GenBank/DDBJ databases">
        <authorList>
            <person name="Yamashiro T."/>
            <person name="Shiraishi A."/>
            <person name="Satake H."/>
            <person name="Nakayama K."/>
        </authorList>
    </citation>
    <scope>NUCLEOTIDE SEQUENCE</scope>
</reference>
<organism evidence="2 3">
    <name type="scientific">Tanacetum coccineum</name>
    <dbReference type="NCBI Taxonomy" id="301880"/>
    <lineage>
        <taxon>Eukaryota</taxon>
        <taxon>Viridiplantae</taxon>
        <taxon>Streptophyta</taxon>
        <taxon>Embryophyta</taxon>
        <taxon>Tracheophyta</taxon>
        <taxon>Spermatophyta</taxon>
        <taxon>Magnoliopsida</taxon>
        <taxon>eudicotyledons</taxon>
        <taxon>Gunneridae</taxon>
        <taxon>Pentapetalae</taxon>
        <taxon>asterids</taxon>
        <taxon>campanulids</taxon>
        <taxon>Asterales</taxon>
        <taxon>Asteraceae</taxon>
        <taxon>Asteroideae</taxon>
        <taxon>Anthemideae</taxon>
        <taxon>Anthemidinae</taxon>
        <taxon>Tanacetum</taxon>
    </lineage>
</organism>
<dbReference type="Proteomes" id="UP001151760">
    <property type="component" value="Unassembled WGS sequence"/>
</dbReference>
<gene>
    <name evidence="2" type="ORF">Tco_0624023</name>
</gene>
<proteinExistence type="predicted"/>
<accession>A0ABQ4WCS7</accession>
<dbReference type="EMBL" id="BQNB010008532">
    <property type="protein sequence ID" value="GJS50661.1"/>
    <property type="molecule type" value="Genomic_DNA"/>
</dbReference>
<sequence>MNEPEFVKNLSKNDQLRLDEELAFRLQAEEEEEERLSRDKAQQIEEANTAWDDIQAKVEADYQLAQRLYDEEQEQYIDEEKAKFF</sequence>
<feature type="coiled-coil region" evidence="1">
    <location>
        <begin position="26"/>
        <end position="82"/>
    </location>
</feature>
<protein>
    <recommendedName>
        <fullName evidence="4">Clathrin light chain</fullName>
    </recommendedName>
</protein>
<reference evidence="2" key="1">
    <citation type="journal article" date="2022" name="Int. J. Mol. Sci.">
        <title>Draft Genome of Tanacetum Coccineum: Genomic Comparison of Closely Related Tanacetum-Family Plants.</title>
        <authorList>
            <person name="Yamashiro T."/>
            <person name="Shiraishi A."/>
            <person name="Nakayama K."/>
            <person name="Satake H."/>
        </authorList>
    </citation>
    <scope>NUCLEOTIDE SEQUENCE</scope>
</reference>
<feature type="non-terminal residue" evidence="2">
    <location>
        <position position="85"/>
    </location>
</feature>
<evidence type="ECO:0000313" key="2">
    <source>
        <dbReference type="EMBL" id="GJS50661.1"/>
    </source>
</evidence>
<keyword evidence="1" id="KW-0175">Coiled coil</keyword>
<name>A0ABQ4WCS7_9ASTR</name>
<evidence type="ECO:0000256" key="1">
    <source>
        <dbReference type="SAM" id="Coils"/>
    </source>
</evidence>
<comment type="caution">
    <text evidence="2">The sequence shown here is derived from an EMBL/GenBank/DDBJ whole genome shotgun (WGS) entry which is preliminary data.</text>
</comment>
<evidence type="ECO:0000313" key="3">
    <source>
        <dbReference type="Proteomes" id="UP001151760"/>
    </source>
</evidence>
<evidence type="ECO:0008006" key="4">
    <source>
        <dbReference type="Google" id="ProtNLM"/>
    </source>
</evidence>